<accession>A0A9D4TMA0</accession>
<comment type="caution">
    <text evidence="1">The sequence shown here is derived from an EMBL/GenBank/DDBJ whole genome shotgun (WGS) entry which is preliminary data.</text>
</comment>
<keyword evidence="2" id="KW-1185">Reference proteome</keyword>
<name>A0A9D4TMA0_CHLVU</name>
<gene>
    <name evidence="1" type="ORF">D9Q98_005600</name>
</gene>
<sequence>MRGLAQQFLDSAEKRRLLRDALLVAAGAPHVPAGWSPDAAEAPAVLLGVMASDVRLAVRALRDYCQALGLPFKMPESRVPEVAAAPAITGPVYVKFNSVSGLCYASRYEGRDRGVLVQLGQQQLGHFPLGLHDEQMLQPPPPAG</sequence>
<dbReference type="Proteomes" id="UP001055712">
    <property type="component" value="Unassembled WGS sequence"/>
</dbReference>
<dbReference type="AlphaFoldDB" id="A0A9D4TMA0"/>
<dbReference type="InterPro" id="IPR014953">
    <property type="entry name" value="DUF1824"/>
</dbReference>
<evidence type="ECO:0008006" key="3">
    <source>
        <dbReference type="Google" id="ProtNLM"/>
    </source>
</evidence>
<reference evidence="1" key="2">
    <citation type="submission" date="2020-11" db="EMBL/GenBank/DDBJ databases">
        <authorList>
            <person name="Cecchin M."/>
            <person name="Marcolungo L."/>
            <person name="Rossato M."/>
            <person name="Girolomoni L."/>
            <person name="Cosentino E."/>
            <person name="Cuine S."/>
            <person name="Li-Beisson Y."/>
            <person name="Delledonne M."/>
            <person name="Ballottari M."/>
        </authorList>
    </citation>
    <scope>NUCLEOTIDE SEQUENCE</scope>
    <source>
        <strain evidence="1">211/11P</strain>
        <tissue evidence="1">Whole cell</tissue>
    </source>
</reference>
<reference evidence="1" key="1">
    <citation type="journal article" date="2019" name="Plant J.">
        <title>Chlorella vulgaris genome assembly and annotation reveals the molecular basis for metabolic acclimation to high light conditions.</title>
        <authorList>
            <person name="Cecchin M."/>
            <person name="Marcolungo L."/>
            <person name="Rossato M."/>
            <person name="Girolomoni L."/>
            <person name="Cosentino E."/>
            <person name="Cuine S."/>
            <person name="Li-Beisson Y."/>
            <person name="Delledonne M."/>
            <person name="Ballottari M."/>
        </authorList>
    </citation>
    <scope>NUCLEOTIDE SEQUENCE</scope>
    <source>
        <strain evidence="1">211/11P</strain>
    </source>
</reference>
<dbReference type="Pfam" id="PF08854">
    <property type="entry name" value="DUF1824"/>
    <property type="match status" value="1"/>
</dbReference>
<dbReference type="OrthoDB" id="536772at2759"/>
<evidence type="ECO:0000313" key="1">
    <source>
        <dbReference type="EMBL" id="KAI3429511.1"/>
    </source>
</evidence>
<evidence type="ECO:0000313" key="2">
    <source>
        <dbReference type="Proteomes" id="UP001055712"/>
    </source>
</evidence>
<organism evidence="1 2">
    <name type="scientific">Chlorella vulgaris</name>
    <name type="common">Green alga</name>
    <dbReference type="NCBI Taxonomy" id="3077"/>
    <lineage>
        <taxon>Eukaryota</taxon>
        <taxon>Viridiplantae</taxon>
        <taxon>Chlorophyta</taxon>
        <taxon>core chlorophytes</taxon>
        <taxon>Trebouxiophyceae</taxon>
        <taxon>Chlorellales</taxon>
        <taxon>Chlorellaceae</taxon>
        <taxon>Chlorella clade</taxon>
        <taxon>Chlorella</taxon>
    </lineage>
</organism>
<proteinExistence type="predicted"/>
<dbReference type="EMBL" id="SIDB01000008">
    <property type="protein sequence ID" value="KAI3429511.1"/>
    <property type="molecule type" value="Genomic_DNA"/>
</dbReference>
<dbReference type="SUPFAM" id="SSF160532">
    <property type="entry name" value="Ava3019-like"/>
    <property type="match status" value="1"/>
</dbReference>
<protein>
    <recommendedName>
        <fullName evidence="3">DUF1824 family protein</fullName>
    </recommendedName>
</protein>
<dbReference type="Gene3D" id="3.30.360.10">
    <property type="entry name" value="Dihydrodipicolinate Reductase, domain 2"/>
    <property type="match status" value="1"/>
</dbReference>